<dbReference type="SUPFAM" id="SSF54637">
    <property type="entry name" value="Thioesterase/thiol ester dehydrase-isomerase"/>
    <property type="match status" value="1"/>
</dbReference>
<dbReference type="PANTHER" id="PTHR12475:SF4">
    <property type="entry name" value="PROTEIN THEM6"/>
    <property type="match status" value="1"/>
</dbReference>
<evidence type="ECO:0008006" key="5">
    <source>
        <dbReference type="Google" id="ProtNLM"/>
    </source>
</evidence>
<name>A0A0D2H1G5_CLAB1</name>
<keyword evidence="4" id="KW-1185">Reference proteome</keyword>
<dbReference type="InterPro" id="IPR029069">
    <property type="entry name" value="HotDog_dom_sf"/>
</dbReference>
<dbReference type="HOGENOM" id="CLU_040660_0_1_1"/>
<sequence length="357" mass="39622">MANSTLEYASTIFMRIVSDDNGSDAFVGGVLVPTWAFLCRLITWDHCWKLSALTLVLVNLKVFPFIYHLRILNAVRFVLRSQRPKRDVTPEQLFQPLITSSKACLMEIDVLGHKSNSTYFADTDVARAHLITTMFGNGIAKIRGSTTMNGLSGKPSSQFTVALGAVSCTFKKELSPYETYDMWTRILSWDEKWVYIVTHFVTRGSKIGPQHCSLYPHQDRQRRPKDGKQKVASLTKGTADANGPTQSPIRASMLSKIVFKNGRITIRPQEMLEASNLLPKSGRDATAGGKQISALREAIEAERLRGLQQASLLANQIGLENEFRGDVALGRHYDGFGIEGVVATLAQLGKLSPYQLI</sequence>
<dbReference type="Pfam" id="PF13279">
    <property type="entry name" value="4HBT_2"/>
    <property type="match status" value="1"/>
</dbReference>
<evidence type="ECO:0000313" key="4">
    <source>
        <dbReference type="Proteomes" id="UP000053789"/>
    </source>
</evidence>
<gene>
    <name evidence="3" type="ORF">Z519_12375</name>
</gene>
<dbReference type="Proteomes" id="UP000053789">
    <property type="component" value="Unassembled WGS sequence"/>
</dbReference>
<comment type="similarity">
    <text evidence="1">Belongs to the lcsJ thioesterase family.</text>
</comment>
<dbReference type="EMBL" id="KN847007">
    <property type="protein sequence ID" value="KIW87078.1"/>
    <property type="molecule type" value="Genomic_DNA"/>
</dbReference>
<evidence type="ECO:0000256" key="1">
    <source>
        <dbReference type="ARBA" id="ARBA00038476"/>
    </source>
</evidence>
<dbReference type="OrthoDB" id="265761at2759"/>
<dbReference type="VEuPathDB" id="FungiDB:Z519_12375"/>
<protein>
    <recommendedName>
        <fullName evidence="5">Capsule polysaccharide biosynthesis protein</fullName>
    </recommendedName>
</protein>
<evidence type="ECO:0000313" key="3">
    <source>
        <dbReference type="EMBL" id="KIW87078.1"/>
    </source>
</evidence>
<evidence type="ECO:0000256" key="2">
    <source>
        <dbReference type="SAM" id="MobiDB-lite"/>
    </source>
</evidence>
<feature type="compositionally biased region" description="Basic and acidic residues" evidence="2">
    <location>
        <begin position="217"/>
        <end position="229"/>
    </location>
</feature>
<proteinExistence type="inferred from homology"/>
<dbReference type="RefSeq" id="XP_016613747.1">
    <property type="nucleotide sequence ID" value="XM_016770081.1"/>
</dbReference>
<accession>A0A0D2H1G5</accession>
<feature type="region of interest" description="Disordered" evidence="2">
    <location>
        <begin position="215"/>
        <end position="246"/>
    </location>
</feature>
<dbReference type="AlphaFoldDB" id="A0A0D2H1G5"/>
<dbReference type="InterPro" id="IPR051490">
    <property type="entry name" value="THEM6_lcsJ_thioesterase"/>
</dbReference>
<organism evidence="3 4">
    <name type="scientific">Cladophialophora bantiana (strain ATCC 10958 / CBS 173.52 / CDC B-1940 / NIH 8579)</name>
    <name type="common">Xylohypha bantiana</name>
    <dbReference type="NCBI Taxonomy" id="1442370"/>
    <lineage>
        <taxon>Eukaryota</taxon>
        <taxon>Fungi</taxon>
        <taxon>Dikarya</taxon>
        <taxon>Ascomycota</taxon>
        <taxon>Pezizomycotina</taxon>
        <taxon>Eurotiomycetes</taxon>
        <taxon>Chaetothyriomycetidae</taxon>
        <taxon>Chaetothyriales</taxon>
        <taxon>Herpotrichiellaceae</taxon>
        <taxon>Cladophialophora</taxon>
    </lineage>
</organism>
<dbReference type="GeneID" id="27705303"/>
<dbReference type="PANTHER" id="PTHR12475">
    <property type="match status" value="1"/>
</dbReference>
<reference evidence="3" key="1">
    <citation type="submission" date="2015-01" db="EMBL/GenBank/DDBJ databases">
        <title>The Genome Sequence of Cladophialophora bantiana CBS 173.52.</title>
        <authorList>
            <consortium name="The Broad Institute Genomics Platform"/>
            <person name="Cuomo C."/>
            <person name="de Hoog S."/>
            <person name="Gorbushina A."/>
            <person name="Stielow B."/>
            <person name="Teixiera M."/>
            <person name="Abouelleil A."/>
            <person name="Chapman S.B."/>
            <person name="Priest M."/>
            <person name="Young S.K."/>
            <person name="Wortman J."/>
            <person name="Nusbaum C."/>
            <person name="Birren B."/>
        </authorList>
    </citation>
    <scope>NUCLEOTIDE SEQUENCE [LARGE SCALE GENOMIC DNA]</scope>
    <source>
        <strain evidence="3">CBS 173.52</strain>
    </source>
</reference>